<comment type="catalytic activity">
    <reaction evidence="1">
        <text>ATP + protein L-histidine = ADP + protein N-phospho-L-histidine.</text>
        <dbReference type="EC" id="2.7.13.3"/>
    </reaction>
</comment>
<dbReference type="PROSITE" id="PS50109">
    <property type="entry name" value="HIS_KIN"/>
    <property type="match status" value="1"/>
</dbReference>
<dbReference type="InterPro" id="IPR005467">
    <property type="entry name" value="His_kinase_dom"/>
</dbReference>
<dbReference type="EMBL" id="MFKF01000011">
    <property type="protein sequence ID" value="OGG57192.1"/>
    <property type="molecule type" value="Genomic_DNA"/>
</dbReference>
<dbReference type="InterPro" id="IPR036097">
    <property type="entry name" value="HisK_dim/P_sf"/>
</dbReference>
<dbReference type="SMART" id="SM00387">
    <property type="entry name" value="HATPase_c"/>
    <property type="match status" value="1"/>
</dbReference>
<dbReference type="Pfam" id="PF00072">
    <property type="entry name" value="Response_reg"/>
    <property type="match status" value="2"/>
</dbReference>
<dbReference type="SUPFAM" id="SSF47384">
    <property type="entry name" value="Homodimeric domain of signal transducing histidine kinase"/>
    <property type="match status" value="1"/>
</dbReference>
<organism evidence="7 8">
    <name type="scientific">Handelsmanbacteria sp. (strain RIFCSPLOWO2_12_FULL_64_10)</name>
    <dbReference type="NCBI Taxonomy" id="1817868"/>
    <lineage>
        <taxon>Bacteria</taxon>
        <taxon>Candidatus Handelsmaniibacteriota</taxon>
    </lineage>
</organism>
<evidence type="ECO:0000256" key="1">
    <source>
        <dbReference type="ARBA" id="ARBA00000085"/>
    </source>
</evidence>
<dbReference type="InterPro" id="IPR004358">
    <property type="entry name" value="Sig_transdc_His_kin-like_C"/>
</dbReference>
<evidence type="ECO:0000313" key="8">
    <source>
        <dbReference type="Proteomes" id="UP000178606"/>
    </source>
</evidence>
<dbReference type="SUPFAM" id="SSF55874">
    <property type="entry name" value="ATPase domain of HSP90 chaperone/DNA topoisomerase II/histidine kinase"/>
    <property type="match status" value="1"/>
</dbReference>
<evidence type="ECO:0000256" key="4">
    <source>
        <dbReference type="PROSITE-ProRule" id="PRU00169"/>
    </source>
</evidence>
<reference evidence="7 8" key="1">
    <citation type="journal article" date="2016" name="Nat. Commun.">
        <title>Thousands of microbial genomes shed light on interconnected biogeochemical processes in an aquifer system.</title>
        <authorList>
            <person name="Anantharaman K."/>
            <person name="Brown C.T."/>
            <person name="Hug L.A."/>
            <person name="Sharon I."/>
            <person name="Castelle C.J."/>
            <person name="Probst A.J."/>
            <person name="Thomas B.C."/>
            <person name="Singh A."/>
            <person name="Wilkins M.J."/>
            <person name="Karaoz U."/>
            <person name="Brodie E.L."/>
            <person name="Williams K.H."/>
            <person name="Hubbard S.S."/>
            <person name="Banfield J.F."/>
        </authorList>
    </citation>
    <scope>NUCLEOTIDE SEQUENCE [LARGE SCALE GENOMIC DNA]</scope>
    <source>
        <strain evidence="8">RIFCSPLOWO2_12_FULL_64_10</strain>
    </source>
</reference>
<dbReference type="Pfam" id="PF02518">
    <property type="entry name" value="HATPase_c"/>
    <property type="match status" value="1"/>
</dbReference>
<feature type="modified residue" description="4-aspartylphosphate" evidence="4">
    <location>
        <position position="56"/>
    </location>
</feature>
<dbReference type="Pfam" id="PF00512">
    <property type="entry name" value="HisKA"/>
    <property type="match status" value="1"/>
</dbReference>
<dbReference type="GO" id="GO:0000155">
    <property type="term" value="F:phosphorelay sensor kinase activity"/>
    <property type="evidence" value="ECO:0007669"/>
    <property type="project" value="InterPro"/>
</dbReference>
<comment type="caution">
    <text evidence="7">The sequence shown here is derived from an EMBL/GenBank/DDBJ whole genome shotgun (WGS) entry which is preliminary data.</text>
</comment>
<dbReference type="CDD" id="cd17574">
    <property type="entry name" value="REC_OmpR"/>
    <property type="match status" value="1"/>
</dbReference>
<protein>
    <recommendedName>
        <fullName evidence="2">histidine kinase</fullName>
        <ecNumber evidence="2">2.7.13.3</ecNumber>
    </recommendedName>
</protein>
<dbReference type="CDD" id="cd00082">
    <property type="entry name" value="HisKA"/>
    <property type="match status" value="1"/>
</dbReference>
<evidence type="ECO:0000313" key="7">
    <source>
        <dbReference type="EMBL" id="OGG57192.1"/>
    </source>
</evidence>
<dbReference type="Proteomes" id="UP000178606">
    <property type="component" value="Unassembled WGS sequence"/>
</dbReference>
<dbReference type="PRINTS" id="PR00344">
    <property type="entry name" value="BCTRLSENSOR"/>
</dbReference>
<gene>
    <name evidence="7" type="ORF">A3F84_02080</name>
</gene>
<evidence type="ECO:0000256" key="2">
    <source>
        <dbReference type="ARBA" id="ARBA00012438"/>
    </source>
</evidence>
<dbReference type="PANTHER" id="PTHR43547:SF2">
    <property type="entry name" value="HYBRID SIGNAL TRANSDUCTION HISTIDINE KINASE C"/>
    <property type="match status" value="1"/>
</dbReference>
<feature type="domain" description="Histidine kinase" evidence="5">
    <location>
        <begin position="328"/>
        <end position="556"/>
    </location>
</feature>
<name>A0A1F6D851_HANXR</name>
<dbReference type="Gene3D" id="3.30.565.10">
    <property type="entry name" value="Histidine kinase-like ATPase, C-terminal domain"/>
    <property type="match status" value="1"/>
</dbReference>
<dbReference type="InterPro" id="IPR003594">
    <property type="entry name" value="HATPase_dom"/>
</dbReference>
<dbReference type="EC" id="2.7.13.3" evidence="2"/>
<dbReference type="InterPro" id="IPR003661">
    <property type="entry name" value="HisK_dim/P_dom"/>
</dbReference>
<feature type="modified residue" description="4-aspartylphosphate" evidence="4">
    <location>
        <position position="193"/>
    </location>
</feature>
<evidence type="ECO:0000259" key="5">
    <source>
        <dbReference type="PROSITE" id="PS50109"/>
    </source>
</evidence>
<dbReference type="PROSITE" id="PS50110">
    <property type="entry name" value="RESPONSE_REGULATORY"/>
    <property type="match status" value="2"/>
</dbReference>
<dbReference type="SMART" id="SM00448">
    <property type="entry name" value="REC"/>
    <property type="match status" value="2"/>
</dbReference>
<keyword evidence="3 4" id="KW-0597">Phosphoprotein</keyword>
<dbReference type="InterPro" id="IPR011006">
    <property type="entry name" value="CheY-like_superfamily"/>
</dbReference>
<dbReference type="SMART" id="SM00388">
    <property type="entry name" value="HisKA"/>
    <property type="match status" value="1"/>
</dbReference>
<dbReference type="SUPFAM" id="SSF52172">
    <property type="entry name" value="CheY-like"/>
    <property type="match status" value="2"/>
</dbReference>
<dbReference type="PANTHER" id="PTHR43547">
    <property type="entry name" value="TWO-COMPONENT HISTIDINE KINASE"/>
    <property type="match status" value="1"/>
</dbReference>
<accession>A0A1F6D851</accession>
<dbReference type="InterPro" id="IPR001789">
    <property type="entry name" value="Sig_transdc_resp-reg_receiver"/>
</dbReference>
<evidence type="ECO:0000259" key="6">
    <source>
        <dbReference type="PROSITE" id="PS50110"/>
    </source>
</evidence>
<evidence type="ECO:0000256" key="3">
    <source>
        <dbReference type="ARBA" id="ARBA00022553"/>
    </source>
</evidence>
<dbReference type="InterPro" id="IPR036890">
    <property type="entry name" value="HATPase_C_sf"/>
</dbReference>
<dbReference type="Gene3D" id="3.40.50.2300">
    <property type="match status" value="2"/>
</dbReference>
<feature type="domain" description="Response regulatory" evidence="6">
    <location>
        <begin position="144"/>
        <end position="262"/>
    </location>
</feature>
<dbReference type="Gene3D" id="1.10.287.130">
    <property type="match status" value="1"/>
</dbReference>
<sequence>MTERPYRIMIVEDSETQALMLRYTLEKEGWEVSAAATAEEALEALNRGLPDLMVVDYHLPGIQGDELCRRLRMNVNTRGVPILMLTAEETDAAEMRGLESGADDYIAKSADPDILMLRVHALLRQSRAQGAILGPGDAYFHRARLLLIDDSLTYLEYLRGELEKEGYEVERATGGAGGLSRAASGAFDCILVDLVMPEMDGIEVCRRLTEMRRTMDNPIVVMMLTARETKEDMTRGLEAGADDFVGKSSDMAVLRARIRALLRRKFFQEENLRIIRELREQERALQAEGAERRRAEEALRAKDVEVRGMTQQLWQSAKLATMGELAASIAHELNNPLATVSLRVESLLADLSEEDPNRRALGVIEGEVERMGKLVANLLQFSRRTGQQISSVDVREEVRNTLELIHYHLRNRRIAVVQEFAPDAPVIQADRQQLRQLFLNLFTNASDAMPEGGALTIRVNAVGATRHPTCRCNDSRPLPWSPLQVVIEVADTGAGIAPEHLSRVMEPFFTTKEEGKGTGLGLAICRRIAQEHHGTLEIESEAGKGTTVRIALPVRNGSNARALMEG</sequence>
<feature type="domain" description="Response regulatory" evidence="6">
    <location>
        <begin position="7"/>
        <end position="123"/>
    </location>
</feature>
<proteinExistence type="predicted"/>
<dbReference type="AlphaFoldDB" id="A0A1F6D851"/>